<dbReference type="PANTHER" id="PTHR47481:SF31">
    <property type="entry name" value="OS01G0873500 PROTEIN"/>
    <property type="match status" value="1"/>
</dbReference>
<dbReference type="EMBL" id="SDMP01000019">
    <property type="protein sequence ID" value="RYQ92224.1"/>
    <property type="molecule type" value="Genomic_DNA"/>
</dbReference>
<dbReference type="STRING" id="3818.A0A444XRS7"/>
<dbReference type="AlphaFoldDB" id="A0A444XRS7"/>
<evidence type="ECO:0000313" key="2">
    <source>
        <dbReference type="Proteomes" id="UP000289738"/>
    </source>
</evidence>
<organism evidence="1 2">
    <name type="scientific">Arachis hypogaea</name>
    <name type="common">Peanut</name>
    <dbReference type="NCBI Taxonomy" id="3818"/>
    <lineage>
        <taxon>Eukaryota</taxon>
        <taxon>Viridiplantae</taxon>
        <taxon>Streptophyta</taxon>
        <taxon>Embryophyta</taxon>
        <taxon>Tracheophyta</taxon>
        <taxon>Spermatophyta</taxon>
        <taxon>Magnoliopsida</taxon>
        <taxon>eudicotyledons</taxon>
        <taxon>Gunneridae</taxon>
        <taxon>Pentapetalae</taxon>
        <taxon>rosids</taxon>
        <taxon>fabids</taxon>
        <taxon>Fabales</taxon>
        <taxon>Fabaceae</taxon>
        <taxon>Papilionoideae</taxon>
        <taxon>50 kb inversion clade</taxon>
        <taxon>dalbergioids sensu lato</taxon>
        <taxon>Dalbergieae</taxon>
        <taxon>Pterocarpus clade</taxon>
        <taxon>Arachis</taxon>
    </lineage>
</organism>
<dbReference type="Proteomes" id="UP000289738">
    <property type="component" value="Chromosome B09"/>
</dbReference>
<proteinExistence type="predicted"/>
<protein>
    <recommendedName>
        <fullName evidence="3">Retrotransposon Copia-like N-terminal domain-containing protein</fullName>
    </recommendedName>
</protein>
<dbReference type="PANTHER" id="PTHR47481">
    <property type="match status" value="1"/>
</dbReference>
<sequence length="189" mass="21362">MKLDSDSFLQWKDQVEAMIEGNDLLNHITGIGIPLQFLENGGVSPEFQRWKRQDALLKSWLLASMTKPYITRMVGCMFTYQIWNRLETHFASQIKARIMQLRNKLSTTHIGLLVNEYVLSIKGTIGALVSVGETVSESDHVNALLHSLTEEYAPLLTSLLTRPHGITVGELEVVLFANEAYWRGSEKLS</sequence>
<evidence type="ECO:0008006" key="3">
    <source>
        <dbReference type="Google" id="ProtNLM"/>
    </source>
</evidence>
<reference evidence="1 2" key="1">
    <citation type="submission" date="2019-01" db="EMBL/GenBank/DDBJ databases">
        <title>Sequencing of cultivated peanut Arachis hypogaea provides insights into genome evolution and oil improvement.</title>
        <authorList>
            <person name="Chen X."/>
        </authorList>
    </citation>
    <scope>NUCLEOTIDE SEQUENCE [LARGE SCALE GENOMIC DNA]</scope>
    <source>
        <strain evidence="2">cv. Fuhuasheng</strain>
        <tissue evidence="1">Leaves</tissue>
    </source>
</reference>
<evidence type="ECO:0000313" key="1">
    <source>
        <dbReference type="EMBL" id="RYQ92224.1"/>
    </source>
</evidence>
<gene>
    <name evidence="1" type="ORF">Ahy_B09g098408</name>
</gene>
<name>A0A444XRS7_ARAHY</name>
<accession>A0A444XRS7</accession>
<keyword evidence="2" id="KW-1185">Reference proteome</keyword>
<comment type="caution">
    <text evidence="1">The sequence shown here is derived from an EMBL/GenBank/DDBJ whole genome shotgun (WGS) entry which is preliminary data.</text>
</comment>
<dbReference type="Pfam" id="PF14223">
    <property type="entry name" value="Retrotran_gag_2"/>
    <property type="match status" value="1"/>
</dbReference>